<dbReference type="Pfam" id="PF24932">
    <property type="entry name" value="UBA_NBR1_C"/>
    <property type="match status" value="1"/>
</dbReference>
<dbReference type="AlphaFoldDB" id="A0A8T2RK25"/>
<dbReference type="SMART" id="SM00291">
    <property type="entry name" value="ZnF_ZZ"/>
    <property type="match status" value="1"/>
</dbReference>
<dbReference type="GO" id="GO:0008270">
    <property type="term" value="F:zinc ion binding"/>
    <property type="evidence" value="ECO:0007669"/>
    <property type="project" value="UniProtKB-KW"/>
</dbReference>
<evidence type="ECO:0000256" key="1">
    <source>
        <dbReference type="ARBA" id="ARBA00004419"/>
    </source>
</evidence>
<name>A0A8T2RK25_CERRI</name>
<dbReference type="InterPro" id="IPR000270">
    <property type="entry name" value="PB1_dom"/>
</dbReference>
<dbReference type="OrthoDB" id="661148at2759"/>
<keyword evidence="3 6" id="KW-0863">Zinc-finger</keyword>
<dbReference type="OMA" id="NNENIPR"/>
<feature type="domain" description="UBA" evidence="8">
    <location>
        <begin position="555"/>
        <end position="597"/>
    </location>
</feature>
<evidence type="ECO:0000313" key="12">
    <source>
        <dbReference type="Proteomes" id="UP000825935"/>
    </source>
</evidence>
<reference evidence="11" key="1">
    <citation type="submission" date="2021-08" db="EMBL/GenBank/DDBJ databases">
        <title>WGS assembly of Ceratopteris richardii.</title>
        <authorList>
            <person name="Marchant D.B."/>
            <person name="Chen G."/>
            <person name="Jenkins J."/>
            <person name="Shu S."/>
            <person name="Leebens-Mack J."/>
            <person name="Grimwood J."/>
            <person name="Schmutz J."/>
            <person name="Soltis P."/>
            <person name="Soltis D."/>
            <person name="Chen Z.-H."/>
        </authorList>
    </citation>
    <scope>NUCLEOTIDE SEQUENCE</scope>
    <source>
        <strain evidence="11">Whitten #5841</strain>
        <tissue evidence="11">Leaf</tissue>
    </source>
</reference>
<feature type="domain" description="PB1" evidence="10">
    <location>
        <begin position="2"/>
        <end position="89"/>
    </location>
</feature>
<evidence type="ECO:0000256" key="2">
    <source>
        <dbReference type="ARBA" id="ARBA00022723"/>
    </source>
</evidence>
<gene>
    <name evidence="11" type="ORF">KP509_26G041300</name>
</gene>
<dbReference type="InterPro" id="IPR015940">
    <property type="entry name" value="UBA"/>
</dbReference>
<dbReference type="Gene3D" id="2.60.40.10">
    <property type="entry name" value="Immunoglobulins"/>
    <property type="match status" value="1"/>
</dbReference>
<evidence type="ECO:0000259" key="10">
    <source>
        <dbReference type="PROSITE" id="PS51745"/>
    </source>
</evidence>
<dbReference type="SUPFAM" id="SSF54277">
    <property type="entry name" value="CAD &amp; PB1 domains"/>
    <property type="match status" value="1"/>
</dbReference>
<keyword evidence="5" id="KW-0968">Cytoplasmic vesicle</keyword>
<feature type="region of interest" description="Disordered" evidence="7">
    <location>
        <begin position="170"/>
        <end position="212"/>
    </location>
</feature>
<sequence>MAIVFKIKHGETLRRWVVSESMEEEMLPVTLEQLQNKVREIFQLSPETEFVITYVDKENDVITIGDDHDLADAYVVQRLNPLRLEVQILPSGTNASNKARAGNSPANEFNMEGFLKFLFPQETTEALQRFLQQYAAELFDPSMPIATLIMNAQDAFKEFLANAGMPECQRPGSSDKFTHHHPYKHPHDGRCKSMPKDHNHKSSHGDGRCKSMPKENNEALHLGVACDSCGACPIRGPRYKSNNNFICILVYRITDFDLCAACFAKHGKEEDYSKIEYPLHHGHYRPPFLRTGFMGPPKCGRGPPFMAPPFMGSPMCGRGPFAGGPCSWKRGRSFGRHNNEDKLDAHFVKDVTIFDGTELTPGTKFTKIWSMRNNGSLPWPRDTQLLHIGGDDLSSQEAVGVELPESGLACGEEVELSVDLVAPDKAGRYTSYWRLVAPSGQKFGQRVWVTIQVVPQGELSPLLQESMKDEEVNGTKNGPSTIVVPILSTEDLQIRDLSKEDMIVDNSTGLNVRDVATKVTDTVPDLSDEMEGFSLVEKPQEFTDEEMVDNTGKSKMEEELKLQSLESMGFMDRELNSALLAKNDGNMQQTLDDLLASAGWDSAVQDLQEMGFLDQETNVKLLTKYKGSIKAVVKELVQKEKGKAKV</sequence>
<keyword evidence="4" id="KW-0862">Zinc</keyword>
<evidence type="ECO:0000256" key="5">
    <source>
        <dbReference type="ARBA" id="ARBA00023329"/>
    </source>
</evidence>
<keyword evidence="2" id="KW-0479">Metal-binding</keyword>
<proteinExistence type="predicted"/>
<feature type="compositionally biased region" description="Basic and acidic residues" evidence="7">
    <location>
        <begin position="203"/>
        <end position="212"/>
    </location>
</feature>
<evidence type="ECO:0000256" key="3">
    <source>
        <dbReference type="ARBA" id="ARBA00022771"/>
    </source>
</evidence>
<dbReference type="CDD" id="cd14319">
    <property type="entry name" value="UBA_NBR1"/>
    <property type="match status" value="2"/>
</dbReference>
<dbReference type="Gene3D" id="1.10.8.10">
    <property type="entry name" value="DNA helicase RuvA subunit, C-terminal domain"/>
    <property type="match status" value="2"/>
</dbReference>
<keyword evidence="12" id="KW-1185">Reference proteome</keyword>
<dbReference type="CDD" id="cd14947">
    <property type="entry name" value="NBR1_like"/>
    <property type="match status" value="1"/>
</dbReference>
<dbReference type="GO" id="GO:0031410">
    <property type="term" value="C:cytoplasmic vesicle"/>
    <property type="evidence" value="ECO:0007669"/>
    <property type="project" value="UniProtKB-KW"/>
</dbReference>
<dbReference type="PROSITE" id="PS51745">
    <property type="entry name" value="PB1"/>
    <property type="match status" value="1"/>
</dbReference>
<dbReference type="InterPro" id="IPR000433">
    <property type="entry name" value="Znf_ZZ"/>
</dbReference>
<dbReference type="Gene3D" id="3.30.60.90">
    <property type="match status" value="1"/>
</dbReference>
<dbReference type="EMBL" id="CM035431">
    <property type="protein sequence ID" value="KAH7296852.1"/>
    <property type="molecule type" value="Genomic_DNA"/>
</dbReference>
<dbReference type="SUPFAM" id="SSF46934">
    <property type="entry name" value="UBA-like"/>
    <property type="match status" value="2"/>
</dbReference>
<comment type="subcellular location">
    <subcellularLocation>
        <location evidence="1">Cytoplasmic vesicle</location>
        <location evidence="1">Autophagosome</location>
    </subcellularLocation>
</comment>
<dbReference type="SMART" id="SM00666">
    <property type="entry name" value="PB1"/>
    <property type="match status" value="1"/>
</dbReference>
<dbReference type="InterPro" id="IPR053793">
    <property type="entry name" value="PB1-like"/>
</dbReference>
<evidence type="ECO:0000259" key="8">
    <source>
        <dbReference type="PROSITE" id="PS50030"/>
    </source>
</evidence>
<dbReference type="InterPro" id="IPR009060">
    <property type="entry name" value="UBA-like_sf"/>
</dbReference>
<dbReference type="Gene3D" id="3.10.20.90">
    <property type="entry name" value="Phosphatidylinositol 3-kinase Catalytic Subunit, Chain A, domain 1"/>
    <property type="match status" value="1"/>
</dbReference>
<dbReference type="InterPro" id="IPR032350">
    <property type="entry name" value="Nbr1_FW"/>
</dbReference>
<dbReference type="PANTHER" id="PTHR20930:SF0">
    <property type="entry name" value="PROTEIN ILRUN"/>
    <property type="match status" value="1"/>
</dbReference>
<dbReference type="Pfam" id="PF00564">
    <property type="entry name" value="PB1"/>
    <property type="match status" value="1"/>
</dbReference>
<accession>A0A8T2RK25</accession>
<comment type="caution">
    <text evidence="11">The sequence shown here is derived from an EMBL/GenBank/DDBJ whole genome shotgun (WGS) entry which is preliminary data.</text>
</comment>
<evidence type="ECO:0000256" key="7">
    <source>
        <dbReference type="SAM" id="MobiDB-lite"/>
    </source>
</evidence>
<dbReference type="FunFam" id="2.60.40.10:FF:000199">
    <property type="entry name" value="next to BRCA1 gene 1 protein-like"/>
    <property type="match status" value="1"/>
</dbReference>
<evidence type="ECO:0000256" key="4">
    <source>
        <dbReference type="ARBA" id="ARBA00022833"/>
    </source>
</evidence>
<evidence type="ECO:0000313" key="11">
    <source>
        <dbReference type="EMBL" id="KAH7296852.1"/>
    </source>
</evidence>
<dbReference type="Proteomes" id="UP000825935">
    <property type="component" value="Chromosome 26"/>
</dbReference>
<organism evidence="11 12">
    <name type="scientific">Ceratopteris richardii</name>
    <name type="common">Triangle waterfern</name>
    <dbReference type="NCBI Taxonomy" id="49495"/>
    <lineage>
        <taxon>Eukaryota</taxon>
        <taxon>Viridiplantae</taxon>
        <taxon>Streptophyta</taxon>
        <taxon>Embryophyta</taxon>
        <taxon>Tracheophyta</taxon>
        <taxon>Polypodiopsida</taxon>
        <taxon>Polypodiidae</taxon>
        <taxon>Polypodiales</taxon>
        <taxon>Pteridineae</taxon>
        <taxon>Pteridaceae</taxon>
        <taxon>Parkerioideae</taxon>
        <taxon>Ceratopteris</taxon>
    </lineage>
</organism>
<dbReference type="InterPro" id="IPR056893">
    <property type="entry name" value="UBA_Nbr1_C"/>
</dbReference>
<feature type="compositionally biased region" description="Basic and acidic residues" evidence="7">
    <location>
        <begin position="185"/>
        <end position="197"/>
    </location>
</feature>
<dbReference type="InterPro" id="IPR013783">
    <property type="entry name" value="Ig-like_fold"/>
</dbReference>
<evidence type="ECO:0000259" key="9">
    <source>
        <dbReference type="PROSITE" id="PS50135"/>
    </source>
</evidence>
<dbReference type="GO" id="GO:0005776">
    <property type="term" value="C:autophagosome"/>
    <property type="evidence" value="ECO:0007669"/>
    <property type="project" value="UniProtKB-SubCell"/>
</dbReference>
<protein>
    <submittedName>
        <fullName evidence="11">Uncharacterized protein</fullName>
    </submittedName>
</protein>
<dbReference type="Pfam" id="PF16158">
    <property type="entry name" value="N_BRCA1_IG"/>
    <property type="match status" value="1"/>
</dbReference>
<dbReference type="SUPFAM" id="SSF57850">
    <property type="entry name" value="RING/U-box"/>
    <property type="match status" value="1"/>
</dbReference>
<feature type="domain" description="ZZ-type" evidence="9">
    <location>
        <begin position="221"/>
        <end position="280"/>
    </location>
</feature>
<dbReference type="PANTHER" id="PTHR20930">
    <property type="entry name" value="OVARIAN CARCINOMA ANTIGEN CA125-RELATED"/>
    <property type="match status" value="1"/>
</dbReference>
<dbReference type="InterPro" id="IPR043145">
    <property type="entry name" value="Znf_ZZ_sf"/>
</dbReference>
<dbReference type="PROSITE" id="PS50135">
    <property type="entry name" value="ZF_ZZ_2"/>
    <property type="match status" value="1"/>
</dbReference>
<evidence type="ECO:0000256" key="6">
    <source>
        <dbReference type="PROSITE-ProRule" id="PRU00228"/>
    </source>
</evidence>
<dbReference type="PROSITE" id="PS50030">
    <property type="entry name" value="UBA"/>
    <property type="match status" value="1"/>
</dbReference>